<evidence type="ECO:0000256" key="1">
    <source>
        <dbReference type="SAM" id="MobiDB-lite"/>
    </source>
</evidence>
<evidence type="ECO:0000313" key="2">
    <source>
        <dbReference type="EMBL" id="XDQ73778.1"/>
    </source>
</evidence>
<feature type="region of interest" description="Disordered" evidence="1">
    <location>
        <begin position="1"/>
        <end position="25"/>
    </location>
</feature>
<accession>A0AB39T550</accession>
<dbReference type="EMBL" id="CP163444">
    <property type="protein sequence ID" value="XDQ73778.1"/>
    <property type="molecule type" value="Genomic_DNA"/>
</dbReference>
<protein>
    <submittedName>
        <fullName evidence="2">Uncharacterized protein</fullName>
    </submittedName>
</protein>
<gene>
    <name evidence="2" type="ORF">AB5J54_26125</name>
</gene>
<proteinExistence type="predicted"/>
<organism evidence="2">
    <name type="scientific">Streptomyces sp. R44</name>
    <dbReference type="NCBI Taxonomy" id="3238633"/>
    <lineage>
        <taxon>Bacteria</taxon>
        <taxon>Bacillati</taxon>
        <taxon>Actinomycetota</taxon>
        <taxon>Actinomycetes</taxon>
        <taxon>Kitasatosporales</taxon>
        <taxon>Streptomycetaceae</taxon>
        <taxon>Streptomyces</taxon>
    </lineage>
</organism>
<name>A0AB39T550_9ACTN</name>
<dbReference type="AlphaFoldDB" id="A0AB39T550"/>
<reference evidence="2" key="1">
    <citation type="submission" date="2024-07" db="EMBL/GenBank/DDBJ databases">
        <authorList>
            <person name="Yu S.T."/>
        </authorList>
    </citation>
    <scope>NUCLEOTIDE SEQUENCE</scope>
    <source>
        <strain evidence="2">R44</strain>
    </source>
</reference>
<dbReference type="RefSeq" id="WP_369146351.1">
    <property type="nucleotide sequence ID" value="NZ_CP163444.1"/>
</dbReference>
<sequence>MTNIDRHRLRNALPQNPTFRRSACDTSPLDVGRTASESLTQLTWAARVISAMLGWSTTQ</sequence>